<evidence type="ECO:0008006" key="5">
    <source>
        <dbReference type="Google" id="ProtNLM"/>
    </source>
</evidence>
<proteinExistence type="predicted"/>
<dbReference type="EMBL" id="JAAAMU010000018">
    <property type="protein sequence ID" value="NBC72318.1"/>
    <property type="molecule type" value="Genomic_DNA"/>
</dbReference>
<gene>
    <name evidence="3" type="ORF">GT003_25255</name>
</gene>
<comment type="caution">
    <text evidence="3">The sequence shown here is derived from an EMBL/GenBank/DDBJ whole genome shotgun (WGS) entry which is preliminary data.</text>
</comment>
<evidence type="ECO:0000313" key="3">
    <source>
        <dbReference type="EMBL" id="NBC72318.1"/>
    </source>
</evidence>
<dbReference type="Proteomes" id="UP000558113">
    <property type="component" value="Unassembled WGS sequence"/>
</dbReference>
<dbReference type="AlphaFoldDB" id="A0A7X5BZ52"/>
<accession>A0A7X5BZ52</accession>
<evidence type="ECO:0000256" key="2">
    <source>
        <dbReference type="SAM" id="SignalP"/>
    </source>
</evidence>
<dbReference type="OrthoDB" id="1899479at2"/>
<feature type="signal peptide" evidence="2">
    <location>
        <begin position="1"/>
        <end position="27"/>
    </location>
</feature>
<keyword evidence="2" id="KW-0732">Signal</keyword>
<reference evidence="3 4" key="1">
    <citation type="submission" date="2020-01" db="EMBL/GenBank/DDBJ databases">
        <title>Paenibacillus soybeanensis sp. nov. isolated from the nodules of soybean (Glycine max(L.) Merr).</title>
        <authorList>
            <person name="Wang H."/>
        </authorList>
    </citation>
    <scope>NUCLEOTIDE SEQUENCE [LARGE SCALE GENOMIC DNA]</scope>
    <source>
        <strain evidence="3 4">DSM 23054</strain>
    </source>
</reference>
<feature type="region of interest" description="Disordered" evidence="1">
    <location>
        <begin position="28"/>
        <end position="61"/>
    </location>
</feature>
<dbReference type="PROSITE" id="PS51257">
    <property type="entry name" value="PROKAR_LIPOPROTEIN"/>
    <property type="match status" value="1"/>
</dbReference>
<feature type="chain" id="PRO_5031518333" description="Lipoprotein" evidence="2">
    <location>
        <begin position="28"/>
        <end position="290"/>
    </location>
</feature>
<feature type="compositionally biased region" description="Polar residues" evidence="1">
    <location>
        <begin position="28"/>
        <end position="44"/>
    </location>
</feature>
<evidence type="ECO:0000313" key="4">
    <source>
        <dbReference type="Proteomes" id="UP000558113"/>
    </source>
</evidence>
<name>A0A7X5BZ52_9BACL</name>
<keyword evidence="4" id="KW-1185">Reference proteome</keyword>
<sequence>MNTRKMKSAILASAAAVLLLAGCGEQASNTRPVQPGTGNSQTNEPAKEPAGSTSNGGGVVLPKIELPRQSNAAADMIGLFVYQGRIYTQTDTKLAAKDAKALLGEKVGRTIGSIDEWSSQDAYATELASSIGEADIYAVKGYDPAFRLMSYAEQDGEVWTELYECLNGFTVNSGADLFGRLRLEGNLQSAQWETFNSWNESKRHLQPVAQGDAFAAFLDALNEAKPVAFDILYKQGIYDNPDQKFISLTLKDGSVTRLRLFGNGYAKYAGAAVFFRVEDAAFQALWQAMA</sequence>
<evidence type="ECO:0000256" key="1">
    <source>
        <dbReference type="SAM" id="MobiDB-lite"/>
    </source>
</evidence>
<dbReference type="RefSeq" id="WP_161703189.1">
    <property type="nucleotide sequence ID" value="NZ_JAAAMU010000018.1"/>
</dbReference>
<protein>
    <recommendedName>
        <fullName evidence="5">Lipoprotein</fullName>
    </recommendedName>
</protein>
<organism evidence="3 4">
    <name type="scientific">Paenibacillus sacheonensis</name>
    <dbReference type="NCBI Taxonomy" id="742054"/>
    <lineage>
        <taxon>Bacteria</taxon>
        <taxon>Bacillati</taxon>
        <taxon>Bacillota</taxon>
        <taxon>Bacilli</taxon>
        <taxon>Bacillales</taxon>
        <taxon>Paenibacillaceae</taxon>
        <taxon>Paenibacillus</taxon>
    </lineage>
</organism>